<protein>
    <recommendedName>
        <fullName evidence="4">Transmembrane protein</fullName>
    </recommendedName>
</protein>
<evidence type="ECO:0000313" key="3">
    <source>
        <dbReference type="Proteomes" id="UP000315295"/>
    </source>
</evidence>
<keyword evidence="1" id="KW-0812">Transmembrane</keyword>
<evidence type="ECO:0000256" key="1">
    <source>
        <dbReference type="SAM" id="Phobius"/>
    </source>
</evidence>
<gene>
    <name evidence="2" type="ORF">C1H46_028276</name>
</gene>
<organism evidence="2 3">
    <name type="scientific">Malus baccata</name>
    <name type="common">Siberian crab apple</name>
    <name type="synonym">Pyrus baccata</name>
    <dbReference type="NCBI Taxonomy" id="106549"/>
    <lineage>
        <taxon>Eukaryota</taxon>
        <taxon>Viridiplantae</taxon>
        <taxon>Streptophyta</taxon>
        <taxon>Embryophyta</taxon>
        <taxon>Tracheophyta</taxon>
        <taxon>Spermatophyta</taxon>
        <taxon>Magnoliopsida</taxon>
        <taxon>eudicotyledons</taxon>
        <taxon>Gunneridae</taxon>
        <taxon>Pentapetalae</taxon>
        <taxon>rosids</taxon>
        <taxon>fabids</taxon>
        <taxon>Rosales</taxon>
        <taxon>Rosaceae</taxon>
        <taxon>Amygdaloideae</taxon>
        <taxon>Maleae</taxon>
        <taxon>Malus</taxon>
    </lineage>
</organism>
<dbReference type="PANTHER" id="PTHR33919:SF7">
    <property type="entry name" value="PROTEIN, PUTATIVE-RELATED"/>
    <property type="match status" value="1"/>
</dbReference>
<proteinExistence type="predicted"/>
<keyword evidence="3" id="KW-1185">Reference proteome</keyword>
<evidence type="ECO:0008006" key="4">
    <source>
        <dbReference type="Google" id="ProtNLM"/>
    </source>
</evidence>
<feature type="transmembrane region" description="Helical" evidence="1">
    <location>
        <begin position="31"/>
        <end position="48"/>
    </location>
</feature>
<dbReference type="AlphaFoldDB" id="A0A540LI11"/>
<dbReference type="EMBL" id="VIEB01000575">
    <property type="protein sequence ID" value="TQD86103.1"/>
    <property type="molecule type" value="Genomic_DNA"/>
</dbReference>
<accession>A0A540LI11</accession>
<keyword evidence="1" id="KW-0472">Membrane</keyword>
<dbReference type="PANTHER" id="PTHR33919">
    <property type="entry name" value="OS09G0127700 PROTEIN"/>
    <property type="match status" value="1"/>
</dbReference>
<keyword evidence="1" id="KW-1133">Transmembrane helix</keyword>
<name>A0A540LI11_MALBA</name>
<comment type="caution">
    <text evidence="2">The sequence shown here is derived from an EMBL/GenBank/DDBJ whole genome shotgun (WGS) entry which is preliminary data.</text>
</comment>
<evidence type="ECO:0000313" key="2">
    <source>
        <dbReference type="EMBL" id="TQD86103.1"/>
    </source>
</evidence>
<sequence length="77" mass="8339">MAHQMKGHSPAQHSSDILHQSKNAPFCPMKMAIGGFAVVVTIGYFTLYSKKKPEATALDVAKVVSGTAHHVNTHPRK</sequence>
<dbReference type="Proteomes" id="UP000315295">
    <property type="component" value="Unassembled WGS sequence"/>
</dbReference>
<reference evidence="2 3" key="1">
    <citation type="journal article" date="2019" name="G3 (Bethesda)">
        <title>Sequencing of a Wild Apple (Malus baccata) Genome Unravels the Differences Between Cultivated and Wild Apple Species Regarding Disease Resistance and Cold Tolerance.</title>
        <authorList>
            <person name="Chen X."/>
        </authorList>
    </citation>
    <scope>NUCLEOTIDE SEQUENCE [LARGE SCALE GENOMIC DNA]</scope>
    <source>
        <strain evidence="3">cv. Shandingzi</strain>
        <tissue evidence="2">Leaves</tissue>
    </source>
</reference>